<sequence length="38" mass="4410">MSYQILRTDKADEQLRDIIFYIADDSGSVDIALNYLEN</sequence>
<proteinExistence type="predicted"/>
<evidence type="ECO:0000313" key="1">
    <source>
        <dbReference type="EMBL" id="CUP58445.1"/>
    </source>
</evidence>
<evidence type="ECO:0008006" key="3">
    <source>
        <dbReference type="Google" id="ProtNLM"/>
    </source>
</evidence>
<name>A0A174PJ71_9FIRM</name>
<accession>A0A174PJ71</accession>
<evidence type="ECO:0000313" key="2">
    <source>
        <dbReference type="Proteomes" id="UP000095762"/>
    </source>
</evidence>
<reference evidence="1 2" key="1">
    <citation type="submission" date="2015-09" db="EMBL/GenBank/DDBJ databases">
        <authorList>
            <consortium name="Pathogen Informatics"/>
        </authorList>
    </citation>
    <scope>NUCLEOTIDE SEQUENCE [LARGE SCALE GENOMIC DNA]</scope>
    <source>
        <strain evidence="1 2">2789STDY5834957</strain>
    </source>
</reference>
<organism evidence="1 2">
    <name type="scientific">Blautia obeum</name>
    <dbReference type="NCBI Taxonomy" id="40520"/>
    <lineage>
        <taxon>Bacteria</taxon>
        <taxon>Bacillati</taxon>
        <taxon>Bacillota</taxon>
        <taxon>Clostridia</taxon>
        <taxon>Lachnospirales</taxon>
        <taxon>Lachnospiraceae</taxon>
        <taxon>Blautia</taxon>
    </lineage>
</organism>
<protein>
    <recommendedName>
        <fullName evidence="3">Type II toxin-antitoxin system RelE/ParE family toxin</fullName>
    </recommendedName>
</protein>
<dbReference type="Proteomes" id="UP000095762">
    <property type="component" value="Unassembled WGS sequence"/>
</dbReference>
<gene>
    <name evidence="1" type="ORF">ERS852569_00064</name>
</gene>
<dbReference type="EMBL" id="CZBP01000001">
    <property type="protein sequence ID" value="CUP58445.1"/>
    <property type="molecule type" value="Genomic_DNA"/>
</dbReference>
<dbReference type="AlphaFoldDB" id="A0A174PJ71"/>